<dbReference type="CDD" id="cd12565">
    <property type="entry name" value="RRM1_MRD1"/>
    <property type="match status" value="1"/>
</dbReference>
<evidence type="ECO:0000256" key="6">
    <source>
        <dbReference type="SAM" id="MobiDB-lite"/>
    </source>
</evidence>
<keyword evidence="9" id="KW-1185">Reference proteome</keyword>
<reference evidence="8 9" key="1">
    <citation type="submission" date="2016-06" db="EMBL/GenBank/DDBJ databases">
        <title>Comparative genomics of the ectomycorrhizal sister species Rhizopogon vinicolor and Rhizopogon vesiculosus (Basidiomycota: Boletales) reveals a divergence of the mating type B locus.</title>
        <authorList>
            <consortium name="DOE Joint Genome Institute"/>
            <person name="Mujic A.B."/>
            <person name="Kuo A."/>
            <person name="Tritt A."/>
            <person name="Lipzen A."/>
            <person name="Chen C."/>
            <person name="Johnson J."/>
            <person name="Sharma A."/>
            <person name="Barry K."/>
            <person name="Grigoriev I.V."/>
            <person name="Spatafora J.W."/>
        </authorList>
    </citation>
    <scope>NUCLEOTIDE SEQUENCE [LARGE SCALE GENOMIC DNA]</scope>
    <source>
        <strain evidence="8 9">AM-OR11-026</strain>
    </source>
</reference>
<dbReference type="InterPro" id="IPR035979">
    <property type="entry name" value="RBD_domain_sf"/>
</dbReference>
<evidence type="ECO:0000256" key="2">
    <source>
        <dbReference type="ARBA" id="ARBA00022737"/>
    </source>
</evidence>
<dbReference type="Proteomes" id="UP000092154">
    <property type="component" value="Unassembled WGS sequence"/>
</dbReference>
<feature type="region of interest" description="Disordered" evidence="6">
    <location>
        <begin position="128"/>
        <end position="147"/>
    </location>
</feature>
<proteinExistence type="predicted"/>
<dbReference type="Gene3D" id="3.30.70.330">
    <property type="match status" value="2"/>
</dbReference>
<feature type="domain" description="RRM" evidence="7">
    <location>
        <begin position="206"/>
        <end position="268"/>
    </location>
</feature>
<dbReference type="STRING" id="1314800.A0A1B7N2K5"/>
<keyword evidence="3 5" id="KW-0694">RNA-binding</keyword>
<dbReference type="GO" id="GO:0003729">
    <property type="term" value="F:mRNA binding"/>
    <property type="evidence" value="ECO:0007669"/>
    <property type="project" value="TreeGrafter"/>
</dbReference>
<keyword evidence="2" id="KW-0677">Repeat</keyword>
<evidence type="ECO:0000256" key="3">
    <source>
        <dbReference type="ARBA" id="ARBA00022884"/>
    </source>
</evidence>
<evidence type="ECO:0000256" key="1">
    <source>
        <dbReference type="ARBA" id="ARBA00004123"/>
    </source>
</evidence>
<dbReference type="GO" id="GO:0005634">
    <property type="term" value="C:nucleus"/>
    <property type="evidence" value="ECO:0007669"/>
    <property type="project" value="UniProtKB-SubCell"/>
</dbReference>
<feature type="domain" description="RRM" evidence="7">
    <location>
        <begin position="2"/>
        <end position="83"/>
    </location>
</feature>
<comment type="subcellular location">
    <subcellularLocation>
        <location evidence="1">Nucleus</location>
    </subcellularLocation>
</comment>
<keyword evidence="4" id="KW-0539">Nucleus</keyword>
<dbReference type="PROSITE" id="PS50102">
    <property type="entry name" value="RRM"/>
    <property type="match status" value="2"/>
</dbReference>
<name>A0A1B7N2K5_9AGAM</name>
<gene>
    <name evidence="8" type="ORF">K503DRAFT_865722</name>
</gene>
<dbReference type="InterPro" id="IPR051945">
    <property type="entry name" value="RRM_MRD1_RNA_proc_ribogen"/>
</dbReference>
<evidence type="ECO:0000313" key="8">
    <source>
        <dbReference type="EMBL" id="OAX39053.1"/>
    </source>
</evidence>
<sequence length="277" mass="31297">MSRLIIKNLPAYLTSDRLRKHFEQKGAPSGTITDVKISLKQDGTSRRFGFVGFKSDQEATAARDWFDRTFIDSTRINVMIVETQDLQKSNKTSTPAPSTSASSLDQLMDVMQPHTKKGPLWANEVKESHPVLSPTDPPETNTIPEDLDDNEAISDLEWMRHRMKSASDVSPDKVFEQSDDEHGDVNHSAVLDEPKDPAKDTIMQTSRLFLRNLALSCTEHELTEQFRPFGEVTQVHIPVDSVFKQPTFALSAYEALDKKSFQGRLLHIVVMCKYEGF</sequence>
<protein>
    <recommendedName>
        <fullName evidence="7">RRM domain-containing protein</fullName>
    </recommendedName>
</protein>
<evidence type="ECO:0000313" key="9">
    <source>
        <dbReference type="Proteomes" id="UP000092154"/>
    </source>
</evidence>
<organism evidence="8 9">
    <name type="scientific">Rhizopogon vinicolor AM-OR11-026</name>
    <dbReference type="NCBI Taxonomy" id="1314800"/>
    <lineage>
        <taxon>Eukaryota</taxon>
        <taxon>Fungi</taxon>
        <taxon>Dikarya</taxon>
        <taxon>Basidiomycota</taxon>
        <taxon>Agaricomycotina</taxon>
        <taxon>Agaricomycetes</taxon>
        <taxon>Agaricomycetidae</taxon>
        <taxon>Boletales</taxon>
        <taxon>Suillineae</taxon>
        <taxon>Rhizopogonaceae</taxon>
        <taxon>Rhizopogon</taxon>
    </lineage>
</organism>
<dbReference type="SMART" id="SM00360">
    <property type="entry name" value="RRM"/>
    <property type="match status" value="2"/>
</dbReference>
<dbReference type="InParanoid" id="A0A1B7N2K5"/>
<accession>A0A1B7N2K5</accession>
<dbReference type="OrthoDB" id="2681939at2759"/>
<dbReference type="EMBL" id="KV448265">
    <property type="protein sequence ID" value="OAX39053.1"/>
    <property type="molecule type" value="Genomic_DNA"/>
</dbReference>
<evidence type="ECO:0000256" key="5">
    <source>
        <dbReference type="PROSITE-ProRule" id="PRU00176"/>
    </source>
</evidence>
<dbReference type="SUPFAM" id="SSF54928">
    <property type="entry name" value="RNA-binding domain, RBD"/>
    <property type="match status" value="1"/>
</dbReference>
<dbReference type="InterPro" id="IPR000504">
    <property type="entry name" value="RRM_dom"/>
</dbReference>
<dbReference type="PANTHER" id="PTHR48039">
    <property type="entry name" value="RNA-BINDING MOTIF PROTEIN 14B"/>
    <property type="match status" value="1"/>
</dbReference>
<dbReference type="InterPro" id="IPR012677">
    <property type="entry name" value="Nucleotide-bd_a/b_plait_sf"/>
</dbReference>
<evidence type="ECO:0000256" key="4">
    <source>
        <dbReference type="ARBA" id="ARBA00023242"/>
    </source>
</evidence>
<dbReference type="AlphaFoldDB" id="A0A1B7N2K5"/>
<feature type="region of interest" description="Disordered" evidence="6">
    <location>
        <begin position="169"/>
        <end position="195"/>
    </location>
</feature>
<evidence type="ECO:0000259" key="7">
    <source>
        <dbReference type="PROSITE" id="PS50102"/>
    </source>
</evidence>
<dbReference type="Pfam" id="PF00076">
    <property type="entry name" value="RRM_1"/>
    <property type="match status" value="2"/>
</dbReference>
<dbReference type="PANTHER" id="PTHR48039:SF5">
    <property type="entry name" value="RNA-BINDING PROTEIN 28"/>
    <property type="match status" value="1"/>
</dbReference>